<dbReference type="InterPro" id="IPR052751">
    <property type="entry name" value="Plant_MAPKKK"/>
</dbReference>
<comment type="similarity">
    <text evidence="6">Belongs to the protein kinase superfamily.</text>
</comment>
<dbReference type="Gene3D" id="1.10.510.10">
    <property type="entry name" value="Transferase(Phosphotransferase) domain 1"/>
    <property type="match status" value="1"/>
</dbReference>
<evidence type="ECO:0000256" key="1">
    <source>
        <dbReference type="ARBA" id="ARBA00022679"/>
    </source>
</evidence>
<reference evidence="8 9" key="1">
    <citation type="submission" date="2020-04" db="EMBL/GenBank/DDBJ databases">
        <title>Plant Genome Project.</title>
        <authorList>
            <person name="Zhang R.-G."/>
        </authorList>
    </citation>
    <scope>NUCLEOTIDE SEQUENCE [LARGE SCALE GENOMIC DNA]</scope>
    <source>
        <strain evidence="8">YNK0</strain>
        <tissue evidence="8">Leaf</tissue>
    </source>
</reference>
<gene>
    <name evidence="8" type="ORF">HHK36_033012</name>
</gene>
<evidence type="ECO:0000256" key="2">
    <source>
        <dbReference type="ARBA" id="ARBA00022741"/>
    </source>
</evidence>
<evidence type="ECO:0000259" key="7">
    <source>
        <dbReference type="PROSITE" id="PS50011"/>
    </source>
</evidence>
<organism evidence="8 9">
    <name type="scientific">Tetracentron sinense</name>
    <name type="common">Spur-leaf</name>
    <dbReference type="NCBI Taxonomy" id="13715"/>
    <lineage>
        <taxon>Eukaryota</taxon>
        <taxon>Viridiplantae</taxon>
        <taxon>Streptophyta</taxon>
        <taxon>Embryophyta</taxon>
        <taxon>Tracheophyta</taxon>
        <taxon>Spermatophyta</taxon>
        <taxon>Magnoliopsida</taxon>
        <taxon>Trochodendrales</taxon>
        <taxon>Trochodendraceae</taxon>
        <taxon>Tetracentron</taxon>
    </lineage>
</organism>
<dbReference type="Pfam" id="PF00069">
    <property type="entry name" value="Pkinase"/>
    <property type="match status" value="1"/>
</dbReference>
<dbReference type="CDD" id="cd06606">
    <property type="entry name" value="STKc_MAPKKK"/>
    <property type="match status" value="1"/>
</dbReference>
<dbReference type="PROSITE" id="PS00108">
    <property type="entry name" value="PROTEIN_KINASE_ST"/>
    <property type="match status" value="1"/>
</dbReference>
<evidence type="ECO:0000313" key="8">
    <source>
        <dbReference type="EMBL" id="KAF8364987.1"/>
    </source>
</evidence>
<dbReference type="InterPro" id="IPR011009">
    <property type="entry name" value="Kinase-like_dom_sf"/>
</dbReference>
<dbReference type="InterPro" id="IPR000719">
    <property type="entry name" value="Prot_kinase_dom"/>
</dbReference>
<keyword evidence="2 5" id="KW-0547">Nucleotide-binding</keyword>
<evidence type="ECO:0000256" key="5">
    <source>
        <dbReference type="PROSITE-ProRule" id="PRU10141"/>
    </source>
</evidence>
<dbReference type="SUPFAM" id="SSF56112">
    <property type="entry name" value="Protein kinase-like (PK-like)"/>
    <property type="match status" value="1"/>
</dbReference>
<evidence type="ECO:0000256" key="6">
    <source>
        <dbReference type="RuleBase" id="RU000304"/>
    </source>
</evidence>
<name>A0A834Y863_TETSI</name>
<keyword evidence="3" id="KW-0418">Kinase</keyword>
<evidence type="ECO:0000256" key="3">
    <source>
        <dbReference type="ARBA" id="ARBA00022777"/>
    </source>
</evidence>
<feature type="binding site" evidence="5">
    <location>
        <position position="106"/>
    </location>
    <ligand>
        <name>ATP</name>
        <dbReference type="ChEBI" id="CHEBI:30616"/>
    </ligand>
</feature>
<dbReference type="InterPro" id="IPR008271">
    <property type="entry name" value="Ser/Thr_kinase_AS"/>
</dbReference>
<dbReference type="OrthoDB" id="25592at2759"/>
<dbReference type="PROSITE" id="PS00107">
    <property type="entry name" value="PROTEIN_KINASE_ATP"/>
    <property type="match status" value="1"/>
</dbReference>
<dbReference type="PANTHER" id="PTHR48011">
    <property type="entry name" value="CCR4-NOT TRANSCRIPTIONAL COMPLEX SUBUNIT CAF120-RELATED"/>
    <property type="match status" value="1"/>
</dbReference>
<dbReference type="EMBL" id="JABCRI010001113">
    <property type="protein sequence ID" value="KAF8364987.1"/>
    <property type="molecule type" value="Genomic_DNA"/>
</dbReference>
<keyword evidence="9" id="KW-1185">Reference proteome</keyword>
<dbReference type="GO" id="GO:0004674">
    <property type="term" value="F:protein serine/threonine kinase activity"/>
    <property type="evidence" value="ECO:0007669"/>
    <property type="project" value="UniProtKB-KW"/>
</dbReference>
<dbReference type="AlphaFoldDB" id="A0A834Y863"/>
<dbReference type="PROSITE" id="PS50011">
    <property type="entry name" value="PROTEIN_KINASE_DOM"/>
    <property type="match status" value="1"/>
</dbReference>
<sequence length="450" mass="50582">MDVGDEGREVGDEVRTAISGGEVGDEVRVAFSGGEAVDTYLNLNTFSKLRTEEKKYSMKRKNFQNNGVGWTRGEMIGQGSFGTVSLATNTRPNTRHNLKPPTMAVKWAELTQSSSLEMENQILSDLHGCPHILRCYGGEITNDEKGHQFYNLLLEYGSGGSLADHISSGLTECCIRHYTRSILRGLIHIHERGYVHCDIKPENVILVPAVSTSEFEFDAKIADFGLARKVEKNKKRKEAPCFRGTALYMSPESITIYKQEPCMDIWALGCVVIEMVTGKPAWNWGPDTDVKDLLFEIAYGGEMPKMPSGLSDKGKDFLHKCFAMDSWLRWTAEKLLNHPFVAEDDEGVEESHGVLKRRCTVKETPSLFYMWNHILKMSCYSSKVEEEMDVQVVGSPVKEERTGTLKRRTTTDDHITLKNLSGRKFGAASQSNTLPPGFEQWIFRNRGSDE</sequence>
<feature type="domain" description="Protein kinase" evidence="7">
    <location>
        <begin position="70"/>
        <end position="341"/>
    </location>
</feature>
<dbReference type="Proteomes" id="UP000655225">
    <property type="component" value="Unassembled WGS sequence"/>
</dbReference>
<protein>
    <recommendedName>
        <fullName evidence="7">Protein kinase domain-containing protein</fullName>
    </recommendedName>
</protein>
<dbReference type="SMART" id="SM00220">
    <property type="entry name" value="S_TKc"/>
    <property type="match status" value="1"/>
</dbReference>
<accession>A0A834Y863</accession>
<comment type="caution">
    <text evidence="8">The sequence shown here is derived from an EMBL/GenBank/DDBJ whole genome shotgun (WGS) entry which is preliminary data.</text>
</comment>
<keyword evidence="1" id="KW-0808">Transferase</keyword>
<keyword evidence="4 5" id="KW-0067">ATP-binding</keyword>
<evidence type="ECO:0000313" key="9">
    <source>
        <dbReference type="Proteomes" id="UP000655225"/>
    </source>
</evidence>
<dbReference type="PANTHER" id="PTHR48011:SF56">
    <property type="entry name" value="PROTEIN KINASE DOMAIN-CONTAINING PROTEIN"/>
    <property type="match status" value="1"/>
</dbReference>
<proteinExistence type="inferred from homology"/>
<evidence type="ECO:0000256" key="4">
    <source>
        <dbReference type="ARBA" id="ARBA00022840"/>
    </source>
</evidence>
<dbReference type="InterPro" id="IPR017441">
    <property type="entry name" value="Protein_kinase_ATP_BS"/>
</dbReference>
<dbReference type="GO" id="GO:0007165">
    <property type="term" value="P:signal transduction"/>
    <property type="evidence" value="ECO:0007669"/>
    <property type="project" value="TreeGrafter"/>
</dbReference>
<keyword evidence="6" id="KW-0723">Serine/threonine-protein kinase</keyword>
<dbReference type="GO" id="GO:0005524">
    <property type="term" value="F:ATP binding"/>
    <property type="evidence" value="ECO:0007669"/>
    <property type="project" value="UniProtKB-UniRule"/>
</dbReference>